<dbReference type="EMBL" id="AWSU01000352">
    <property type="protein sequence ID" value="ERI73998.1"/>
    <property type="molecule type" value="Genomic_DNA"/>
</dbReference>
<name>A0ABC9TRK4_CLOSY</name>
<dbReference type="Proteomes" id="UP000016491">
    <property type="component" value="Unassembled WGS sequence"/>
</dbReference>
<dbReference type="AlphaFoldDB" id="A0ABC9TRK4"/>
<reference evidence="1 2" key="1">
    <citation type="submission" date="2013-07" db="EMBL/GenBank/DDBJ databases">
        <authorList>
            <person name="Weinstock G."/>
            <person name="Sodergren E."/>
            <person name="Wylie T."/>
            <person name="Fulton L."/>
            <person name="Fulton R."/>
            <person name="Fronick C."/>
            <person name="O'Laughlin M."/>
            <person name="Godfrey J."/>
            <person name="Miner T."/>
            <person name="Herter B."/>
            <person name="Appelbaum E."/>
            <person name="Cordes M."/>
            <person name="Lek S."/>
            <person name="Wollam A."/>
            <person name="Pepin K.H."/>
            <person name="Palsikar V.B."/>
            <person name="Mitreva M."/>
            <person name="Wilson R.K."/>
        </authorList>
    </citation>
    <scope>NUCLEOTIDE SEQUENCE [LARGE SCALE GENOMIC DNA]</scope>
    <source>
        <strain evidence="1 2">ATCC 14940</strain>
    </source>
</reference>
<sequence length="137" mass="14834">MRIYCVLCKNTPLEFPYATPYNIGIKAACTDDCKISLKWNQEENYEKMEQYDGSRACGGNGSVSDACSGMETGAGQEIKGAPGFEGLEPVELIGADANDFFDEVLALDSVKQLYQDIDQSVDGLGTILQESLETAAK</sequence>
<evidence type="ECO:0000313" key="2">
    <source>
        <dbReference type="Proteomes" id="UP000016491"/>
    </source>
</evidence>
<organism evidence="1 2">
    <name type="scientific">[Clostridium] symbiosum ATCC 14940</name>
    <dbReference type="NCBI Taxonomy" id="411472"/>
    <lineage>
        <taxon>Bacteria</taxon>
        <taxon>Bacillati</taxon>
        <taxon>Bacillota</taxon>
        <taxon>Clostridia</taxon>
        <taxon>Lachnospirales</taxon>
        <taxon>Lachnospiraceae</taxon>
        <taxon>Otoolea</taxon>
    </lineage>
</organism>
<gene>
    <name evidence="1" type="ORF">CLOSYM_04439</name>
</gene>
<protein>
    <submittedName>
        <fullName evidence="1">Uncharacterized protein</fullName>
    </submittedName>
</protein>
<accession>A0ABC9TRK4</accession>
<evidence type="ECO:0000313" key="1">
    <source>
        <dbReference type="EMBL" id="ERI73998.1"/>
    </source>
</evidence>
<proteinExistence type="predicted"/>
<comment type="caution">
    <text evidence="1">The sequence shown here is derived from an EMBL/GenBank/DDBJ whole genome shotgun (WGS) entry which is preliminary data.</text>
</comment>